<reference evidence="3 4" key="1">
    <citation type="journal article" date="2018" name="Nat. Ecol. Evol.">
        <title>Pezizomycetes genomes reveal the molecular basis of ectomycorrhizal truffle lifestyle.</title>
        <authorList>
            <person name="Murat C."/>
            <person name="Payen T."/>
            <person name="Noel B."/>
            <person name="Kuo A."/>
            <person name="Morin E."/>
            <person name="Chen J."/>
            <person name="Kohler A."/>
            <person name="Krizsan K."/>
            <person name="Balestrini R."/>
            <person name="Da Silva C."/>
            <person name="Montanini B."/>
            <person name="Hainaut M."/>
            <person name="Levati E."/>
            <person name="Barry K.W."/>
            <person name="Belfiori B."/>
            <person name="Cichocki N."/>
            <person name="Clum A."/>
            <person name="Dockter R.B."/>
            <person name="Fauchery L."/>
            <person name="Guy J."/>
            <person name="Iotti M."/>
            <person name="Le Tacon F."/>
            <person name="Lindquist E.A."/>
            <person name="Lipzen A."/>
            <person name="Malagnac F."/>
            <person name="Mello A."/>
            <person name="Molinier V."/>
            <person name="Miyauchi S."/>
            <person name="Poulain J."/>
            <person name="Riccioni C."/>
            <person name="Rubini A."/>
            <person name="Sitrit Y."/>
            <person name="Splivallo R."/>
            <person name="Traeger S."/>
            <person name="Wang M."/>
            <person name="Zifcakova L."/>
            <person name="Wipf D."/>
            <person name="Zambonelli A."/>
            <person name="Paolocci F."/>
            <person name="Nowrousian M."/>
            <person name="Ottonello S."/>
            <person name="Baldrian P."/>
            <person name="Spatafora J.W."/>
            <person name="Henrissat B."/>
            <person name="Nagy L.G."/>
            <person name="Aury J.M."/>
            <person name="Wincker P."/>
            <person name="Grigoriev I.V."/>
            <person name="Bonfante P."/>
            <person name="Martin F.M."/>
        </authorList>
    </citation>
    <scope>NUCLEOTIDE SEQUENCE [LARGE SCALE GENOMIC DNA]</scope>
    <source>
        <strain evidence="3 4">RN42</strain>
    </source>
</reference>
<dbReference type="InterPro" id="IPR018811">
    <property type="entry name" value="MRX11"/>
</dbReference>
<gene>
    <name evidence="3" type="ORF">BJ508DRAFT_357465</name>
</gene>
<feature type="region of interest" description="Disordered" evidence="1">
    <location>
        <begin position="7"/>
        <end position="30"/>
    </location>
</feature>
<dbReference type="AlphaFoldDB" id="A0A3N4ILJ0"/>
<feature type="transmembrane region" description="Helical" evidence="2">
    <location>
        <begin position="63"/>
        <end position="86"/>
    </location>
</feature>
<dbReference type="Proteomes" id="UP000275078">
    <property type="component" value="Unassembled WGS sequence"/>
</dbReference>
<accession>A0A3N4ILJ0</accession>
<keyword evidence="2" id="KW-0812">Transmembrane</keyword>
<proteinExistence type="predicted"/>
<keyword evidence="4" id="KW-1185">Reference proteome</keyword>
<protein>
    <submittedName>
        <fullName evidence="3">Uncharacterized protein</fullName>
    </submittedName>
</protein>
<dbReference type="PANTHER" id="PTHR28002:SF1">
    <property type="entry name" value="MIOREX COMPLEX COMPONENT 11"/>
    <property type="match status" value="1"/>
</dbReference>
<dbReference type="STRING" id="1160509.A0A3N4ILJ0"/>
<dbReference type="OrthoDB" id="5580261at2759"/>
<keyword evidence="2" id="KW-1133">Transmembrane helix</keyword>
<dbReference type="Pfam" id="PF10306">
    <property type="entry name" value="FLILHELTA"/>
    <property type="match status" value="1"/>
</dbReference>
<feature type="compositionally biased region" description="Low complexity" evidence="1">
    <location>
        <begin position="7"/>
        <end position="18"/>
    </location>
</feature>
<dbReference type="GO" id="GO:0005739">
    <property type="term" value="C:mitochondrion"/>
    <property type="evidence" value="ECO:0007669"/>
    <property type="project" value="TreeGrafter"/>
</dbReference>
<dbReference type="PANTHER" id="PTHR28002">
    <property type="entry name" value="MIOREX COMPLEX COMPONENT 11"/>
    <property type="match status" value="1"/>
</dbReference>
<evidence type="ECO:0000313" key="3">
    <source>
        <dbReference type="EMBL" id="RPA86992.1"/>
    </source>
</evidence>
<organism evidence="3 4">
    <name type="scientific">Ascobolus immersus RN42</name>
    <dbReference type="NCBI Taxonomy" id="1160509"/>
    <lineage>
        <taxon>Eukaryota</taxon>
        <taxon>Fungi</taxon>
        <taxon>Dikarya</taxon>
        <taxon>Ascomycota</taxon>
        <taxon>Pezizomycotina</taxon>
        <taxon>Pezizomycetes</taxon>
        <taxon>Pezizales</taxon>
        <taxon>Ascobolaceae</taxon>
        <taxon>Ascobolus</taxon>
    </lineage>
</organism>
<evidence type="ECO:0000313" key="4">
    <source>
        <dbReference type="Proteomes" id="UP000275078"/>
    </source>
</evidence>
<name>A0A3N4ILJ0_ASCIM</name>
<evidence type="ECO:0000256" key="1">
    <source>
        <dbReference type="SAM" id="MobiDB-lite"/>
    </source>
</evidence>
<sequence length="188" mass="19990">MRPLLRLPTRRFFSSTPPSGSPPPPPSSFSRLPPSLQRYAAALRTAPVTHITSFLILHELTAIIPLFSLTYFLHVSGFGGTVLGWFPEERVARMKGYLVKKRDRDGWGWLGDIEGEEGGKGGKGGWVVEILASYALVKAAIPARIAVSLWATPWFAGRVVGPVGGWVGRLRGRGGGGGIGGSGGSGKV</sequence>
<dbReference type="EMBL" id="ML119647">
    <property type="protein sequence ID" value="RPA86992.1"/>
    <property type="molecule type" value="Genomic_DNA"/>
</dbReference>
<keyword evidence="2" id="KW-0472">Membrane</keyword>
<evidence type="ECO:0000256" key="2">
    <source>
        <dbReference type="SAM" id="Phobius"/>
    </source>
</evidence>